<dbReference type="EMBL" id="JBFAEG010000027">
    <property type="protein sequence ID" value="MEU5711473.1"/>
    <property type="molecule type" value="Genomic_DNA"/>
</dbReference>
<dbReference type="RefSeq" id="WP_051818613.1">
    <property type="nucleotide sequence ID" value="NZ_JBEXDP010000044.1"/>
</dbReference>
<dbReference type="InterPro" id="IPR050638">
    <property type="entry name" value="AA-Vitamin_Transporters"/>
</dbReference>
<feature type="transmembrane region" description="Helical" evidence="7">
    <location>
        <begin position="273"/>
        <end position="291"/>
    </location>
</feature>
<evidence type="ECO:0000256" key="1">
    <source>
        <dbReference type="ARBA" id="ARBA00004141"/>
    </source>
</evidence>
<evidence type="ECO:0000256" key="3">
    <source>
        <dbReference type="ARBA" id="ARBA00022692"/>
    </source>
</evidence>
<evidence type="ECO:0000313" key="10">
    <source>
        <dbReference type="Proteomes" id="UP001551011"/>
    </source>
</evidence>
<dbReference type="PANTHER" id="PTHR32322">
    <property type="entry name" value="INNER MEMBRANE TRANSPORTER"/>
    <property type="match status" value="1"/>
</dbReference>
<dbReference type="InterPro" id="IPR037185">
    <property type="entry name" value="EmrE-like"/>
</dbReference>
<accession>A0ABV3AHQ0</accession>
<dbReference type="Proteomes" id="UP001551011">
    <property type="component" value="Unassembled WGS sequence"/>
</dbReference>
<sequence length="339" mass="33657">MRQQKRGFSNGAGLILGAALLWGTVGPAQALVGTSMGPVALGGWRLVVGGTVLAACARRHLPALLPALRHGLARPVLVCAIATGVYQAAFLYSTARTGAALATVVALGTAPVATGLIAWAVCGEHLTRTWMVSTAAAVTGCALLMAPTGTGVDASGLLAATVSGVCYGVYTVYAKQLATDHPDVHLPTVSALSLLLGAVPLVPWMAAGSAALGQPATLGLISWLGLATTALPYGLFSIGITSTSAVAVGTLSLAEPLAASFLGVFVLHEHLTATAALGSLLMLGGLAAACLPSARTRPTTRPGGQSSAPPGHPGPSAGHAAATPPSASSSRVPARTDHR</sequence>
<feature type="transmembrane region" description="Helical" evidence="7">
    <location>
        <begin position="40"/>
        <end position="60"/>
    </location>
</feature>
<evidence type="ECO:0000256" key="5">
    <source>
        <dbReference type="ARBA" id="ARBA00023136"/>
    </source>
</evidence>
<proteinExistence type="inferred from homology"/>
<feature type="transmembrane region" description="Helical" evidence="7">
    <location>
        <begin position="245"/>
        <end position="267"/>
    </location>
</feature>
<organism evidence="9 10">
    <name type="scientific">Streptomyces flaveolus</name>
    <dbReference type="NCBI Taxonomy" id="67297"/>
    <lineage>
        <taxon>Bacteria</taxon>
        <taxon>Bacillati</taxon>
        <taxon>Actinomycetota</taxon>
        <taxon>Actinomycetes</taxon>
        <taxon>Kitasatosporales</taxon>
        <taxon>Streptomycetaceae</taxon>
        <taxon>Streptomyces</taxon>
    </lineage>
</organism>
<name>A0ABV3AHQ0_9ACTN</name>
<dbReference type="PANTHER" id="PTHR32322:SF2">
    <property type="entry name" value="EAMA DOMAIN-CONTAINING PROTEIN"/>
    <property type="match status" value="1"/>
</dbReference>
<gene>
    <name evidence="9" type="ORF">AB0H04_32235</name>
</gene>
<feature type="domain" description="EamA" evidence="8">
    <location>
        <begin position="11"/>
        <end position="145"/>
    </location>
</feature>
<dbReference type="Pfam" id="PF00892">
    <property type="entry name" value="EamA"/>
    <property type="match status" value="2"/>
</dbReference>
<feature type="transmembrane region" description="Helical" evidence="7">
    <location>
        <begin position="72"/>
        <end position="92"/>
    </location>
</feature>
<feature type="compositionally biased region" description="Low complexity" evidence="6">
    <location>
        <begin position="302"/>
        <end position="330"/>
    </location>
</feature>
<keyword evidence="4 7" id="KW-1133">Transmembrane helix</keyword>
<keyword evidence="5 7" id="KW-0472">Membrane</keyword>
<protein>
    <submittedName>
        <fullName evidence="9">EamA family transporter</fullName>
    </submittedName>
</protein>
<feature type="transmembrane region" description="Helical" evidence="7">
    <location>
        <begin position="218"/>
        <end position="238"/>
    </location>
</feature>
<dbReference type="InterPro" id="IPR000620">
    <property type="entry name" value="EamA_dom"/>
</dbReference>
<feature type="transmembrane region" description="Helical" evidence="7">
    <location>
        <begin position="129"/>
        <end position="148"/>
    </location>
</feature>
<evidence type="ECO:0000256" key="2">
    <source>
        <dbReference type="ARBA" id="ARBA00007362"/>
    </source>
</evidence>
<keyword evidence="10" id="KW-1185">Reference proteome</keyword>
<comment type="similarity">
    <text evidence="2">Belongs to the EamA transporter family.</text>
</comment>
<evidence type="ECO:0000313" key="9">
    <source>
        <dbReference type="EMBL" id="MEU5711473.1"/>
    </source>
</evidence>
<keyword evidence="3 7" id="KW-0812">Transmembrane</keyword>
<evidence type="ECO:0000256" key="6">
    <source>
        <dbReference type="SAM" id="MobiDB-lite"/>
    </source>
</evidence>
<feature type="domain" description="EamA" evidence="8">
    <location>
        <begin position="155"/>
        <end position="287"/>
    </location>
</feature>
<evidence type="ECO:0000256" key="4">
    <source>
        <dbReference type="ARBA" id="ARBA00022989"/>
    </source>
</evidence>
<feature type="transmembrane region" description="Helical" evidence="7">
    <location>
        <begin position="186"/>
        <end position="206"/>
    </location>
</feature>
<comment type="caution">
    <text evidence="9">The sequence shown here is derived from an EMBL/GenBank/DDBJ whole genome shotgun (WGS) entry which is preliminary data.</text>
</comment>
<evidence type="ECO:0000259" key="8">
    <source>
        <dbReference type="Pfam" id="PF00892"/>
    </source>
</evidence>
<feature type="transmembrane region" description="Helical" evidence="7">
    <location>
        <begin position="98"/>
        <end position="122"/>
    </location>
</feature>
<evidence type="ECO:0000256" key="7">
    <source>
        <dbReference type="SAM" id="Phobius"/>
    </source>
</evidence>
<dbReference type="SUPFAM" id="SSF103481">
    <property type="entry name" value="Multidrug resistance efflux transporter EmrE"/>
    <property type="match status" value="2"/>
</dbReference>
<feature type="region of interest" description="Disordered" evidence="6">
    <location>
        <begin position="294"/>
        <end position="339"/>
    </location>
</feature>
<feature type="transmembrane region" description="Helical" evidence="7">
    <location>
        <begin position="154"/>
        <end position="174"/>
    </location>
</feature>
<reference evidence="9 10" key="1">
    <citation type="submission" date="2024-06" db="EMBL/GenBank/DDBJ databases">
        <title>The Natural Products Discovery Center: Release of the First 8490 Sequenced Strains for Exploring Actinobacteria Biosynthetic Diversity.</title>
        <authorList>
            <person name="Kalkreuter E."/>
            <person name="Kautsar S.A."/>
            <person name="Yang D."/>
            <person name="Bader C.D."/>
            <person name="Teijaro C.N."/>
            <person name="Fluegel L."/>
            <person name="Davis C.M."/>
            <person name="Simpson J.R."/>
            <person name="Lauterbach L."/>
            <person name="Steele A.D."/>
            <person name="Gui C."/>
            <person name="Meng S."/>
            <person name="Li G."/>
            <person name="Viehrig K."/>
            <person name="Ye F."/>
            <person name="Su P."/>
            <person name="Kiefer A.F."/>
            <person name="Nichols A."/>
            <person name="Cepeda A.J."/>
            <person name="Yan W."/>
            <person name="Fan B."/>
            <person name="Jiang Y."/>
            <person name="Adhikari A."/>
            <person name="Zheng C.-J."/>
            <person name="Schuster L."/>
            <person name="Cowan T.M."/>
            <person name="Smanski M.J."/>
            <person name="Chevrette M.G."/>
            <person name="De Carvalho L.P.S."/>
            <person name="Shen B."/>
        </authorList>
    </citation>
    <scope>NUCLEOTIDE SEQUENCE [LARGE SCALE GENOMIC DNA]</scope>
    <source>
        <strain evidence="9 10">NPDC020594</strain>
    </source>
</reference>
<comment type="subcellular location">
    <subcellularLocation>
        <location evidence="1">Membrane</location>
        <topology evidence="1">Multi-pass membrane protein</topology>
    </subcellularLocation>
</comment>